<gene>
    <name evidence="2" type="ORF">DHEL01_v208926</name>
</gene>
<accession>A0A2P5HQZ2</accession>
<dbReference type="AlphaFoldDB" id="A0A2P5HQZ2"/>
<evidence type="ECO:0000313" key="2">
    <source>
        <dbReference type="EMBL" id="POS72682.1"/>
    </source>
</evidence>
<dbReference type="EMBL" id="MAVT02000949">
    <property type="protein sequence ID" value="POS72682.1"/>
    <property type="molecule type" value="Genomic_DNA"/>
</dbReference>
<sequence length="290" mass="30675">MAGHGQNSTTPYGVCHADPRLAVDEPGALVMAHVQLLLAGSYSETRRAQHTGPGVDHLISCYSVGPGRQRGSHTPTVVHTHLCLCSATPALPLRAGWVRLAERPTMQTFLLAVSAVSIQFQSLLKAASIRPSHHTGSSTWSLGRAGTSPARQLSRIPLCLGKAKSVQLRVEWVRLSQGAGKQPQMDQTSLVASPPRRNMRQQHEMPVKRNGFLSELAAAAPSDATRLRNLSPCLVEDPVTPPFLHYGSPIAVRPATPHSLAGKTPPDTSGEACAEGSAAIGTLSGVAKTP</sequence>
<proteinExistence type="predicted"/>
<evidence type="ECO:0000313" key="3">
    <source>
        <dbReference type="Proteomes" id="UP000094444"/>
    </source>
</evidence>
<dbReference type="Proteomes" id="UP000094444">
    <property type="component" value="Unassembled WGS sequence"/>
</dbReference>
<reference evidence="2" key="1">
    <citation type="submission" date="2017-09" db="EMBL/GenBank/DDBJ databases">
        <title>Polyketide synthases of a Diaporthe helianthi virulent isolate.</title>
        <authorList>
            <person name="Baroncelli R."/>
        </authorList>
    </citation>
    <scope>NUCLEOTIDE SEQUENCE [LARGE SCALE GENOMIC DNA]</scope>
    <source>
        <strain evidence="2">7/96</strain>
    </source>
</reference>
<organism evidence="2 3">
    <name type="scientific">Diaporthe helianthi</name>
    <dbReference type="NCBI Taxonomy" id="158607"/>
    <lineage>
        <taxon>Eukaryota</taxon>
        <taxon>Fungi</taxon>
        <taxon>Dikarya</taxon>
        <taxon>Ascomycota</taxon>
        <taxon>Pezizomycotina</taxon>
        <taxon>Sordariomycetes</taxon>
        <taxon>Sordariomycetidae</taxon>
        <taxon>Diaporthales</taxon>
        <taxon>Diaporthaceae</taxon>
        <taxon>Diaporthe</taxon>
    </lineage>
</organism>
<name>A0A2P5HQZ2_DIAHE</name>
<dbReference type="InParanoid" id="A0A2P5HQZ2"/>
<feature type="region of interest" description="Disordered" evidence="1">
    <location>
        <begin position="256"/>
        <end position="290"/>
    </location>
</feature>
<comment type="caution">
    <text evidence="2">The sequence shown here is derived from an EMBL/GenBank/DDBJ whole genome shotgun (WGS) entry which is preliminary data.</text>
</comment>
<evidence type="ECO:0000256" key="1">
    <source>
        <dbReference type="SAM" id="MobiDB-lite"/>
    </source>
</evidence>
<keyword evidence="3" id="KW-1185">Reference proteome</keyword>
<feature type="region of interest" description="Disordered" evidence="1">
    <location>
        <begin position="179"/>
        <end position="198"/>
    </location>
</feature>
<protein>
    <submittedName>
        <fullName evidence="2">Uncharacterized protein</fullName>
    </submittedName>
</protein>